<evidence type="ECO:0000313" key="2">
    <source>
        <dbReference type="Proteomes" id="UP001157502"/>
    </source>
</evidence>
<protein>
    <submittedName>
        <fullName evidence="1">Uncharacterized protein</fullName>
    </submittedName>
</protein>
<organism evidence="1 2">
    <name type="scientific">Dallia pectoralis</name>
    <name type="common">Alaska blackfish</name>
    <dbReference type="NCBI Taxonomy" id="75939"/>
    <lineage>
        <taxon>Eukaryota</taxon>
        <taxon>Metazoa</taxon>
        <taxon>Chordata</taxon>
        <taxon>Craniata</taxon>
        <taxon>Vertebrata</taxon>
        <taxon>Euteleostomi</taxon>
        <taxon>Actinopterygii</taxon>
        <taxon>Neopterygii</taxon>
        <taxon>Teleostei</taxon>
        <taxon>Protacanthopterygii</taxon>
        <taxon>Esociformes</taxon>
        <taxon>Umbridae</taxon>
        <taxon>Dallia</taxon>
    </lineage>
</organism>
<accession>A0ACC2G250</accession>
<keyword evidence="2" id="KW-1185">Reference proteome</keyword>
<gene>
    <name evidence="1" type="ORF">DPEC_G00214990</name>
</gene>
<name>A0ACC2G250_DALPE</name>
<comment type="caution">
    <text evidence="1">The sequence shown here is derived from an EMBL/GenBank/DDBJ whole genome shotgun (WGS) entry which is preliminary data.</text>
</comment>
<reference evidence="1" key="1">
    <citation type="submission" date="2021-05" db="EMBL/GenBank/DDBJ databases">
        <authorList>
            <person name="Pan Q."/>
            <person name="Jouanno E."/>
            <person name="Zahm M."/>
            <person name="Klopp C."/>
            <person name="Cabau C."/>
            <person name="Louis A."/>
            <person name="Berthelot C."/>
            <person name="Parey E."/>
            <person name="Roest Crollius H."/>
            <person name="Montfort J."/>
            <person name="Robinson-Rechavi M."/>
            <person name="Bouchez O."/>
            <person name="Lampietro C."/>
            <person name="Lopez Roques C."/>
            <person name="Donnadieu C."/>
            <person name="Postlethwait J."/>
            <person name="Bobe J."/>
            <person name="Dillon D."/>
            <person name="Chandos A."/>
            <person name="von Hippel F."/>
            <person name="Guiguen Y."/>
        </authorList>
    </citation>
    <scope>NUCLEOTIDE SEQUENCE</scope>
    <source>
        <strain evidence="1">YG-Jan2019</strain>
    </source>
</reference>
<proteinExistence type="predicted"/>
<dbReference type="Proteomes" id="UP001157502">
    <property type="component" value="Chromosome 18"/>
</dbReference>
<sequence>MNRVSLAARQGLLPVVQPFSRGSHTARDKPSLPQSVRLCTSQHRKRQAQELDPASCGPTVLDRAFSHKSKGSLVSPSIGLAACRAACRDRGGEGPQRARPTTSGEAREPRAPFILRTGHWHHPHGFIRM</sequence>
<dbReference type="EMBL" id="CM055745">
    <property type="protein sequence ID" value="KAJ7997714.1"/>
    <property type="molecule type" value="Genomic_DNA"/>
</dbReference>
<evidence type="ECO:0000313" key="1">
    <source>
        <dbReference type="EMBL" id="KAJ7997714.1"/>
    </source>
</evidence>